<dbReference type="PANTHER" id="PTHR13390">
    <property type="entry name" value="LIPASE"/>
    <property type="match status" value="1"/>
</dbReference>
<evidence type="ECO:0000256" key="8">
    <source>
        <dbReference type="ARBA" id="ARBA00049527"/>
    </source>
</evidence>
<dbReference type="Proteomes" id="UP001152799">
    <property type="component" value="Chromosome 9"/>
</dbReference>
<dbReference type="EMBL" id="OU892285">
    <property type="protein sequence ID" value="CAG9773597.1"/>
    <property type="molecule type" value="Genomic_DNA"/>
</dbReference>
<keyword evidence="9" id="KW-1133">Transmembrane helix</keyword>
<accession>A0A9N9N3E8</accession>
<dbReference type="EC" id="3.1.1.13" evidence="7"/>
<dbReference type="PANTHER" id="PTHR13390:SF0">
    <property type="entry name" value="LIPID DROPLET-ASSOCIATED HYDROLASE"/>
    <property type="match status" value="1"/>
</dbReference>
<comment type="similarity">
    <text evidence="2">Belongs to the AB hydrolase superfamily. LDAH family.</text>
</comment>
<evidence type="ECO:0000256" key="2">
    <source>
        <dbReference type="ARBA" id="ARBA00008300"/>
    </source>
</evidence>
<protein>
    <recommendedName>
        <fullName evidence="3">Lipid droplet-associated hydrolase</fullName>
        <ecNumber evidence="7">3.1.1.13</ecNumber>
    </recommendedName>
    <alternativeName>
        <fullName evidence="6">Lipid droplet-associated serine hydrolase</fullName>
    </alternativeName>
</protein>
<dbReference type="SUPFAM" id="SSF53474">
    <property type="entry name" value="alpha/beta-Hydrolases"/>
    <property type="match status" value="1"/>
</dbReference>
<comment type="subcellular location">
    <subcellularLocation>
        <location evidence="1">Lipid droplet</location>
    </subcellularLocation>
</comment>
<feature type="transmembrane region" description="Helical" evidence="9">
    <location>
        <begin position="166"/>
        <end position="195"/>
    </location>
</feature>
<dbReference type="InterPro" id="IPR029058">
    <property type="entry name" value="AB_hydrolase_fold"/>
</dbReference>
<evidence type="ECO:0000313" key="10">
    <source>
        <dbReference type="EMBL" id="CAG9773597.1"/>
    </source>
</evidence>
<comment type="catalytic activity">
    <reaction evidence="8">
        <text>a cholesterol ester + H2O = cholesterol + a fatty acid + H(+)</text>
        <dbReference type="Rhea" id="RHEA:36403"/>
        <dbReference type="ChEBI" id="CHEBI:15377"/>
        <dbReference type="ChEBI" id="CHEBI:15378"/>
        <dbReference type="ChEBI" id="CHEBI:16113"/>
        <dbReference type="ChEBI" id="CHEBI:17002"/>
        <dbReference type="ChEBI" id="CHEBI:28868"/>
        <dbReference type="EC" id="3.1.1.13"/>
    </reaction>
    <physiologicalReaction direction="left-to-right" evidence="8">
        <dbReference type="Rhea" id="RHEA:36404"/>
    </physiologicalReaction>
</comment>
<dbReference type="Pfam" id="PF10230">
    <property type="entry name" value="LIDHydrolase"/>
    <property type="match status" value="1"/>
</dbReference>
<gene>
    <name evidence="10" type="ORF">CEUTPL_LOCUS13986</name>
</gene>
<dbReference type="InterPro" id="IPR019363">
    <property type="entry name" value="LDAH"/>
</dbReference>
<reference evidence="10" key="1">
    <citation type="submission" date="2022-01" db="EMBL/GenBank/DDBJ databases">
        <authorList>
            <person name="King R."/>
        </authorList>
    </citation>
    <scope>NUCLEOTIDE SEQUENCE</scope>
</reference>
<evidence type="ECO:0000256" key="1">
    <source>
        <dbReference type="ARBA" id="ARBA00004502"/>
    </source>
</evidence>
<keyword evidence="9" id="KW-0812">Transmembrane</keyword>
<evidence type="ECO:0000256" key="3">
    <source>
        <dbReference type="ARBA" id="ARBA00019242"/>
    </source>
</evidence>
<dbReference type="GO" id="GO:0019915">
    <property type="term" value="P:lipid storage"/>
    <property type="evidence" value="ECO:0007669"/>
    <property type="project" value="InterPro"/>
</dbReference>
<dbReference type="GO" id="GO:0004771">
    <property type="term" value="F:sterol ester esterase activity"/>
    <property type="evidence" value="ECO:0007669"/>
    <property type="project" value="UniProtKB-EC"/>
</dbReference>
<evidence type="ECO:0000256" key="7">
    <source>
        <dbReference type="ARBA" id="ARBA00039150"/>
    </source>
</evidence>
<evidence type="ECO:0000256" key="5">
    <source>
        <dbReference type="ARBA" id="ARBA00022801"/>
    </source>
</evidence>
<evidence type="ECO:0000313" key="11">
    <source>
        <dbReference type="Proteomes" id="UP001152799"/>
    </source>
</evidence>
<dbReference type="GO" id="GO:0005811">
    <property type="term" value="C:lipid droplet"/>
    <property type="evidence" value="ECO:0007669"/>
    <property type="project" value="UniProtKB-SubCell"/>
</dbReference>
<dbReference type="OrthoDB" id="448051at2759"/>
<dbReference type="AlphaFoldDB" id="A0A9N9N3E8"/>
<keyword evidence="4" id="KW-0551">Lipid droplet</keyword>
<proteinExistence type="inferred from homology"/>
<sequence length="302" mass="34901">MNEAFVEVNGVPTKVTTWGRWIEESQGNTNEIIILIPGNPGVTGFYKKFAKTLYERTEIPVWCVGHAGHNFGDQSIVKLPNFSEHKDLYGLKGQVQHKIDFFKKYVPQNAKVYLIAHSIGSYVSLEMLEHPEVKPKIHKAYLLFPTVEHMAVTNHGKFLNTFVRPIVWLILFATWIFTVLPNFIANFLLFIYMIIANVPRELHLQNIKDLLKPGVLRRVFFLAFEELDLIHDRNNEVIKRNEKIVKFYYGRTDAWAPEEYYNKIKNDIPSVDAELSEINHAFVFNRSTDVANVVAGWIKPGK</sequence>
<evidence type="ECO:0000256" key="4">
    <source>
        <dbReference type="ARBA" id="ARBA00022677"/>
    </source>
</evidence>
<keyword evidence="9" id="KW-0472">Membrane</keyword>
<evidence type="ECO:0000256" key="9">
    <source>
        <dbReference type="SAM" id="Phobius"/>
    </source>
</evidence>
<dbReference type="Gene3D" id="3.40.50.1820">
    <property type="entry name" value="alpha/beta hydrolase"/>
    <property type="match status" value="1"/>
</dbReference>
<organism evidence="10 11">
    <name type="scientific">Ceutorhynchus assimilis</name>
    <name type="common">cabbage seed weevil</name>
    <dbReference type="NCBI Taxonomy" id="467358"/>
    <lineage>
        <taxon>Eukaryota</taxon>
        <taxon>Metazoa</taxon>
        <taxon>Ecdysozoa</taxon>
        <taxon>Arthropoda</taxon>
        <taxon>Hexapoda</taxon>
        <taxon>Insecta</taxon>
        <taxon>Pterygota</taxon>
        <taxon>Neoptera</taxon>
        <taxon>Endopterygota</taxon>
        <taxon>Coleoptera</taxon>
        <taxon>Polyphaga</taxon>
        <taxon>Cucujiformia</taxon>
        <taxon>Curculionidae</taxon>
        <taxon>Ceutorhynchinae</taxon>
        <taxon>Ceutorhynchus</taxon>
    </lineage>
</organism>
<keyword evidence="5" id="KW-0378">Hydrolase</keyword>
<name>A0A9N9N3E8_9CUCU</name>
<keyword evidence="11" id="KW-1185">Reference proteome</keyword>
<evidence type="ECO:0000256" key="6">
    <source>
        <dbReference type="ARBA" id="ARBA00031924"/>
    </source>
</evidence>